<reference evidence="1" key="1">
    <citation type="journal article" date="2019" name="Sci. Rep.">
        <title>Draft genome of Tanacetum cinerariifolium, the natural source of mosquito coil.</title>
        <authorList>
            <person name="Yamashiro T."/>
            <person name="Shiraishi A."/>
            <person name="Satake H."/>
            <person name="Nakayama K."/>
        </authorList>
    </citation>
    <scope>NUCLEOTIDE SEQUENCE</scope>
</reference>
<protein>
    <submittedName>
        <fullName evidence="1">Uncharacterized protein</fullName>
    </submittedName>
</protein>
<gene>
    <name evidence="1" type="ORF">Tci_053751</name>
</gene>
<dbReference type="AlphaFoldDB" id="A0A6L2N6G3"/>
<accession>A0A6L2N6G3</accession>
<comment type="caution">
    <text evidence="1">The sequence shown here is derived from an EMBL/GenBank/DDBJ whole genome shotgun (WGS) entry which is preliminary data.</text>
</comment>
<proteinExistence type="predicted"/>
<evidence type="ECO:0000313" key="1">
    <source>
        <dbReference type="EMBL" id="GEU81773.1"/>
    </source>
</evidence>
<organism evidence="1">
    <name type="scientific">Tanacetum cinerariifolium</name>
    <name type="common">Dalmatian daisy</name>
    <name type="synonym">Chrysanthemum cinerariifolium</name>
    <dbReference type="NCBI Taxonomy" id="118510"/>
    <lineage>
        <taxon>Eukaryota</taxon>
        <taxon>Viridiplantae</taxon>
        <taxon>Streptophyta</taxon>
        <taxon>Embryophyta</taxon>
        <taxon>Tracheophyta</taxon>
        <taxon>Spermatophyta</taxon>
        <taxon>Magnoliopsida</taxon>
        <taxon>eudicotyledons</taxon>
        <taxon>Gunneridae</taxon>
        <taxon>Pentapetalae</taxon>
        <taxon>asterids</taxon>
        <taxon>campanulids</taxon>
        <taxon>Asterales</taxon>
        <taxon>Asteraceae</taxon>
        <taxon>Asteroideae</taxon>
        <taxon>Anthemideae</taxon>
        <taxon>Anthemidinae</taxon>
        <taxon>Tanacetum</taxon>
    </lineage>
</organism>
<sequence>MFEDTTSVTNHYLGGMVLGKPFVKESKLVYDKDEGTIMFEKDNEKITFKMPHKMKRFKHIDIEDLKTDNIPLFGISSDDSDQEKTYYLGSLNLGPEYKQDESVTKAIHCLIEMKNFSKKRRKLYLHFMETVSGILPDGVATPAIENFDIFYKETSDVLSIFMWTILG</sequence>
<dbReference type="EMBL" id="BKCJ010008352">
    <property type="protein sequence ID" value="GEU81773.1"/>
    <property type="molecule type" value="Genomic_DNA"/>
</dbReference>
<name>A0A6L2N6G3_TANCI</name>